<reference evidence="6" key="1">
    <citation type="submission" date="2006-12" db="EMBL/GenBank/DDBJ databases">
        <authorList>
            <person name="Fouts D.E."/>
            <person name="Nelson K.E."/>
            <person name="Sebastian Y."/>
        </authorList>
    </citation>
    <scope>NUCLEOTIDE SEQUENCE [LARGE SCALE GENOMIC DNA]</scope>
    <source>
        <strain evidence="6">81-176</strain>
    </source>
</reference>
<feature type="binding site" evidence="3">
    <location>
        <position position="141"/>
    </location>
    <ligand>
        <name>acetyl-CoA</name>
        <dbReference type="ChEBI" id="CHEBI:57288"/>
    </ligand>
</feature>
<feature type="binding site" evidence="3">
    <location>
        <begin position="42"/>
        <end position="43"/>
    </location>
    <ligand>
        <name>substrate</name>
    </ligand>
</feature>
<evidence type="ECO:0000313" key="6">
    <source>
        <dbReference type="Proteomes" id="UP000000646"/>
    </source>
</evidence>
<dbReference type="PANTHER" id="PTHR43300:SF7">
    <property type="entry name" value="UDP-N-ACETYLBACILLOSAMINE N-ACETYLTRANSFERASE"/>
    <property type="match status" value="1"/>
</dbReference>
<dbReference type="AlphaFoldDB" id="A0A0H3PAD9"/>
<gene>
    <name evidence="5" type="primary">pglD</name>
    <name evidence="5" type="ordered locus">CJJ81176_1140</name>
</gene>
<name>A0A0H3PAD9_CAMJJ</name>
<dbReference type="Pfam" id="PF17836">
    <property type="entry name" value="PglD_N"/>
    <property type="match status" value="1"/>
</dbReference>
<feature type="active site" description="Proton acceptor" evidence="2">
    <location>
        <position position="132"/>
    </location>
</feature>
<organism evidence="5 6">
    <name type="scientific">Campylobacter jejuni subsp. jejuni serotype O:23/36 (strain 81-176)</name>
    <dbReference type="NCBI Taxonomy" id="354242"/>
    <lineage>
        <taxon>Bacteria</taxon>
        <taxon>Pseudomonadati</taxon>
        <taxon>Campylobacterota</taxon>
        <taxon>Epsilonproteobacteria</taxon>
        <taxon>Campylobacterales</taxon>
        <taxon>Campylobacteraceae</taxon>
        <taxon>Campylobacter</taxon>
    </lineage>
</organism>
<dbReference type="PANTHER" id="PTHR43300">
    <property type="entry name" value="ACETYLTRANSFERASE"/>
    <property type="match status" value="1"/>
</dbReference>
<evidence type="ECO:0000259" key="4">
    <source>
        <dbReference type="Pfam" id="PF17836"/>
    </source>
</evidence>
<dbReference type="NCBIfam" id="TIGR03570">
    <property type="entry name" value="NeuD_NnaD"/>
    <property type="match status" value="1"/>
</dbReference>
<comment type="similarity">
    <text evidence="1">Belongs to the transferase hexapeptide repeat family.</text>
</comment>
<feature type="binding site" evidence="3">
    <location>
        <position position="162"/>
    </location>
    <ligand>
        <name>acetyl-CoA</name>
        <dbReference type="ChEBI" id="CHEBI:57288"/>
    </ligand>
</feature>
<feature type="binding site" evidence="3">
    <location>
        <begin position="20"/>
        <end position="22"/>
    </location>
    <ligand>
        <name>substrate</name>
    </ligand>
</feature>
<feature type="binding site" evidence="3">
    <location>
        <position position="180"/>
    </location>
    <ligand>
        <name>acetyl-CoA</name>
        <dbReference type="ChEBI" id="CHEBI:57288"/>
    </ligand>
</feature>
<proteinExistence type="inferred from homology"/>
<evidence type="ECO:0000256" key="1">
    <source>
        <dbReference type="ARBA" id="ARBA00007274"/>
    </source>
</evidence>
<feature type="binding site" evidence="3">
    <location>
        <position position="63"/>
    </location>
    <ligand>
        <name>substrate</name>
    </ligand>
</feature>
<dbReference type="InterPro" id="IPR041561">
    <property type="entry name" value="PglD_N"/>
</dbReference>
<protein>
    <submittedName>
        <fullName evidence="5">General glycosylation pathway protein</fullName>
    </submittedName>
</protein>
<accession>A0A0H3PAD9</accession>
<evidence type="ECO:0000256" key="2">
    <source>
        <dbReference type="PIRSR" id="PIRSR620019-1"/>
    </source>
</evidence>
<dbReference type="Proteomes" id="UP000000646">
    <property type="component" value="Chromosome"/>
</dbReference>
<dbReference type="Gene3D" id="3.40.50.20">
    <property type="match status" value="1"/>
</dbReference>
<evidence type="ECO:0000313" key="5">
    <source>
        <dbReference type="EMBL" id="EAQ72086.2"/>
    </source>
</evidence>
<dbReference type="SUPFAM" id="SSF51161">
    <property type="entry name" value="Trimeric LpxA-like enzymes"/>
    <property type="match status" value="1"/>
</dbReference>
<dbReference type="InterPro" id="IPR020019">
    <property type="entry name" value="AcTrfase_PglD-like"/>
</dbReference>
<dbReference type="Gene3D" id="2.160.10.10">
    <property type="entry name" value="Hexapeptide repeat proteins"/>
    <property type="match status" value="1"/>
</dbReference>
<dbReference type="CDD" id="cd03360">
    <property type="entry name" value="LbH_AT_putative"/>
    <property type="match status" value="1"/>
</dbReference>
<dbReference type="KEGG" id="cjj:CJJ81176_1140"/>
<sequence>MLQQRNLMARTEKIYIYGASGHGLVCEDVAKNMGYKECIFLDDFKGMKFENTLPKYDFFIAIGNNEIRKKIYQKISENGFKIVNLIHKSALISPSASVEENAGILIMPYVVINAKAKIEKGVILNTSSVIEHECVIGEFSHVSVGAKCAGNVKIGKNCFLGINSCVLPNLSLADDSILGGGATLVKSQNEKGVFVGVPAKRKI</sequence>
<dbReference type="InterPro" id="IPR050179">
    <property type="entry name" value="Trans_hexapeptide_repeat"/>
</dbReference>
<dbReference type="EMBL" id="CP000538">
    <property type="protein sequence ID" value="EAQ72086.2"/>
    <property type="molecule type" value="Genomic_DNA"/>
</dbReference>
<evidence type="ECO:0000256" key="3">
    <source>
        <dbReference type="PIRSR" id="PIRSR620019-2"/>
    </source>
</evidence>
<feature type="site" description="Increases basicity of active site His" evidence="2">
    <location>
        <position position="133"/>
    </location>
</feature>
<dbReference type="HOGENOM" id="CLU_081811_2_3_7"/>
<feature type="domain" description="PglD N-terminal" evidence="4">
    <location>
        <begin position="13"/>
        <end position="75"/>
    </location>
</feature>
<dbReference type="InterPro" id="IPR011004">
    <property type="entry name" value="Trimer_LpxA-like_sf"/>
</dbReference>
<dbReference type="eggNOG" id="COG0110">
    <property type="taxonomic scope" value="Bacteria"/>
</dbReference>